<keyword evidence="1" id="KW-0732">Signal</keyword>
<dbReference type="AlphaFoldDB" id="A0AAV7H7J1"/>
<evidence type="ECO:0000256" key="1">
    <source>
        <dbReference type="SAM" id="SignalP"/>
    </source>
</evidence>
<dbReference type="EMBL" id="JAGFBR010000007">
    <property type="protein sequence ID" value="KAH0464005.1"/>
    <property type="molecule type" value="Genomic_DNA"/>
</dbReference>
<reference evidence="2 3" key="1">
    <citation type="journal article" date="2021" name="Hortic Res">
        <title>Chromosome-scale assembly of the Dendrobium chrysotoxum genome enhances the understanding of orchid evolution.</title>
        <authorList>
            <person name="Zhang Y."/>
            <person name="Zhang G.Q."/>
            <person name="Zhang D."/>
            <person name="Liu X.D."/>
            <person name="Xu X.Y."/>
            <person name="Sun W.H."/>
            <person name="Yu X."/>
            <person name="Zhu X."/>
            <person name="Wang Z.W."/>
            <person name="Zhao X."/>
            <person name="Zhong W.Y."/>
            <person name="Chen H."/>
            <person name="Yin W.L."/>
            <person name="Huang T."/>
            <person name="Niu S.C."/>
            <person name="Liu Z.J."/>
        </authorList>
    </citation>
    <scope>NUCLEOTIDE SEQUENCE [LARGE SCALE GENOMIC DNA]</scope>
    <source>
        <strain evidence="2">Lindl</strain>
    </source>
</reference>
<proteinExistence type="predicted"/>
<organism evidence="2 3">
    <name type="scientific">Dendrobium chrysotoxum</name>
    <name type="common">Orchid</name>
    <dbReference type="NCBI Taxonomy" id="161865"/>
    <lineage>
        <taxon>Eukaryota</taxon>
        <taxon>Viridiplantae</taxon>
        <taxon>Streptophyta</taxon>
        <taxon>Embryophyta</taxon>
        <taxon>Tracheophyta</taxon>
        <taxon>Spermatophyta</taxon>
        <taxon>Magnoliopsida</taxon>
        <taxon>Liliopsida</taxon>
        <taxon>Asparagales</taxon>
        <taxon>Orchidaceae</taxon>
        <taxon>Epidendroideae</taxon>
        <taxon>Malaxideae</taxon>
        <taxon>Dendrobiinae</taxon>
        <taxon>Dendrobium</taxon>
    </lineage>
</organism>
<gene>
    <name evidence="2" type="ORF">IEQ34_006791</name>
</gene>
<comment type="caution">
    <text evidence="2">The sequence shown here is derived from an EMBL/GenBank/DDBJ whole genome shotgun (WGS) entry which is preliminary data.</text>
</comment>
<feature type="signal peptide" evidence="1">
    <location>
        <begin position="1"/>
        <end position="24"/>
    </location>
</feature>
<sequence>MAGRSPVNLLVMLLLLSNVTIARGAFGNGSAQKKRFLLEMKKTLEYLSGFNNFLVEINGFRHGIERVHKEMDGVLNEKIEEHEEKKLDGYDTNEDWLTFF</sequence>
<name>A0AAV7H7J1_DENCH</name>
<evidence type="ECO:0000313" key="2">
    <source>
        <dbReference type="EMBL" id="KAH0464005.1"/>
    </source>
</evidence>
<feature type="chain" id="PRO_5043776009" evidence="1">
    <location>
        <begin position="25"/>
        <end position="100"/>
    </location>
</feature>
<dbReference type="Proteomes" id="UP000775213">
    <property type="component" value="Unassembled WGS sequence"/>
</dbReference>
<protein>
    <submittedName>
        <fullName evidence="2">Uncharacterized protein</fullName>
    </submittedName>
</protein>
<keyword evidence="3" id="KW-1185">Reference proteome</keyword>
<accession>A0AAV7H7J1</accession>
<evidence type="ECO:0000313" key="3">
    <source>
        <dbReference type="Proteomes" id="UP000775213"/>
    </source>
</evidence>